<dbReference type="HOGENOM" id="CLU_000445_30_4_9"/>
<dbReference type="GO" id="GO:0000976">
    <property type="term" value="F:transcription cis-regulatory region binding"/>
    <property type="evidence" value="ECO:0007669"/>
    <property type="project" value="TreeGrafter"/>
</dbReference>
<dbReference type="CDD" id="cd17574">
    <property type="entry name" value="REC_OmpR"/>
    <property type="match status" value="1"/>
</dbReference>
<keyword evidence="6" id="KW-0804">Transcription</keyword>
<dbReference type="Proteomes" id="UP000013097">
    <property type="component" value="Unassembled WGS sequence"/>
</dbReference>
<dbReference type="PANTHER" id="PTHR48111">
    <property type="entry name" value="REGULATOR OF RPOS"/>
    <property type="match status" value="1"/>
</dbReference>
<evidence type="ECO:0000256" key="7">
    <source>
        <dbReference type="ARBA" id="ARBA00024867"/>
    </source>
</evidence>
<dbReference type="Pfam" id="PF00486">
    <property type="entry name" value="Trans_reg_C"/>
    <property type="match status" value="1"/>
</dbReference>
<keyword evidence="4" id="KW-0805">Transcription regulation</keyword>
<dbReference type="EMBL" id="AGYT01000008">
    <property type="protein sequence ID" value="ENZ02491.1"/>
    <property type="molecule type" value="Genomic_DNA"/>
</dbReference>
<evidence type="ECO:0000256" key="6">
    <source>
        <dbReference type="ARBA" id="ARBA00023163"/>
    </source>
</evidence>
<feature type="domain" description="OmpR/PhoB-type" evidence="11">
    <location>
        <begin position="131"/>
        <end position="227"/>
    </location>
</feature>
<name>N9WHC7_9CLOT</name>
<dbReference type="RefSeq" id="WP_002598227.1">
    <property type="nucleotide sequence ID" value="NZ_KB850956.1"/>
</dbReference>
<dbReference type="GO" id="GO:0032993">
    <property type="term" value="C:protein-DNA complex"/>
    <property type="evidence" value="ECO:0007669"/>
    <property type="project" value="TreeGrafter"/>
</dbReference>
<dbReference type="PROSITE" id="PS51755">
    <property type="entry name" value="OMPR_PHOB"/>
    <property type="match status" value="1"/>
</dbReference>
<keyword evidence="3" id="KW-0902">Two-component regulatory system</keyword>
<evidence type="ECO:0000256" key="3">
    <source>
        <dbReference type="ARBA" id="ARBA00023012"/>
    </source>
</evidence>
<feature type="modified residue" description="4-aspartylphosphate" evidence="8">
    <location>
        <position position="53"/>
    </location>
</feature>
<evidence type="ECO:0000256" key="2">
    <source>
        <dbReference type="ARBA" id="ARBA00022553"/>
    </source>
</evidence>
<dbReference type="FunFam" id="3.40.50.2300:FF:000001">
    <property type="entry name" value="DNA-binding response regulator PhoB"/>
    <property type="match status" value="1"/>
</dbReference>
<dbReference type="SUPFAM" id="SSF52172">
    <property type="entry name" value="CheY-like"/>
    <property type="match status" value="1"/>
</dbReference>
<sequence>MKNKTILVVEDEVKINKMICDYFQFNGFNVIKAMDGLEAIEKFNDSIDLIILDVMLPGIDGFTVLRKIRKKSNIPVIMVTARSCEEDVLMGYELKVDDYISKPFSLEILLAKVKVLLDRIDFMLHEVKEKKDIIEYNGVKIDKLKVKVYIDDEEVECELKQFEVLEYLMENKNIVISREKLLEEKWGYDYFGNTRVVDAQIKKLRKSLKHKSYCVKTVFGVGYKFEVE</sequence>
<evidence type="ECO:0000313" key="12">
    <source>
        <dbReference type="EMBL" id="ENZ02491.1"/>
    </source>
</evidence>
<dbReference type="CDD" id="cd00383">
    <property type="entry name" value="trans_reg_C"/>
    <property type="match status" value="1"/>
</dbReference>
<dbReference type="PATRIC" id="fig|999411.4.peg.1701"/>
<dbReference type="InterPro" id="IPR036388">
    <property type="entry name" value="WH-like_DNA-bd_sf"/>
</dbReference>
<dbReference type="GO" id="GO:0000156">
    <property type="term" value="F:phosphorelay response regulator activity"/>
    <property type="evidence" value="ECO:0007669"/>
    <property type="project" value="TreeGrafter"/>
</dbReference>
<dbReference type="Pfam" id="PF00072">
    <property type="entry name" value="Response_reg"/>
    <property type="match status" value="1"/>
</dbReference>
<accession>N9WHC7</accession>
<evidence type="ECO:0000259" key="11">
    <source>
        <dbReference type="PROSITE" id="PS51755"/>
    </source>
</evidence>
<dbReference type="Gene3D" id="3.40.50.2300">
    <property type="match status" value="1"/>
</dbReference>
<evidence type="ECO:0000259" key="10">
    <source>
        <dbReference type="PROSITE" id="PS50110"/>
    </source>
</evidence>
<dbReference type="GO" id="GO:0006355">
    <property type="term" value="P:regulation of DNA-templated transcription"/>
    <property type="evidence" value="ECO:0007669"/>
    <property type="project" value="InterPro"/>
</dbReference>
<evidence type="ECO:0000256" key="4">
    <source>
        <dbReference type="ARBA" id="ARBA00023015"/>
    </source>
</evidence>
<protein>
    <recommendedName>
        <fullName evidence="1">Stage 0 sporulation protein A homolog</fullName>
    </recommendedName>
</protein>
<comment type="caution">
    <text evidence="12">The sequence shown here is derived from an EMBL/GenBank/DDBJ whole genome shotgun (WGS) entry which is preliminary data.</text>
</comment>
<dbReference type="Gene3D" id="6.10.250.690">
    <property type="match status" value="1"/>
</dbReference>
<dbReference type="AlphaFoldDB" id="N9WHC7"/>
<keyword evidence="5 9" id="KW-0238">DNA-binding</keyword>
<keyword evidence="13" id="KW-1185">Reference proteome</keyword>
<dbReference type="SMART" id="SM00862">
    <property type="entry name" value="Trans_reg_C"/>
    <property type="match status" value="1"/>
</dbReference>
<gene>
    <name evidence="12" type="ORF">HMPREF1092_01726</name>
</gene>
<reference evidence="12 13" key="1">
    <citation type="submission" date="2013-01" db="EMBL/GenBank/DDBJ databases">
        <title>The Genome Sequence of Clostridium colicanis 209318.</title>
        <authorList>
            <consortium name="The Broad Institute Genome Sequencing Platform"/>
            <person name="Earl A."/>
            <person name="Ward D."/>
            <person name="Feldgarden M."/>
            <person name="Gevers D."/>
            <person name="Courvalin P."/>
            <person name="Lambert T."/>
            <person name="Walker B."/>
            <person name="Young S.K."/>
            <person name="Zeng Q."/>
            <person name="Gargeya S."/>
            <person name="Fitzgerald M."/>
            <person name="Haas B."/>
            <person name="Abouelleil A."/>
            <person name="Alvarado L."/>
            <person name="Arachchi H.M."/>
            <person name="Berlin A.M."/>
            <person name="Chapman S.B."/>
            <person name="Dewar J."/>
            <person name="Goldberg J."/>
            <person name="Griggs A."/>
            <person name="Gujja S."/>
            <person name="Hansen M."/>
            <person name="Howarth C."/>
            <person name="Imamovic A."/>
            <person name="Larimer J."/>
            <person name="McCowan C."/>
            <person name="Murphy C."/>
            <person name="Neiman D."/>
            <person name="Pearson M."/>
            <person name="Priest M."/>
            <person name="Roberts A."/>
            <person name="Saif S."/>
            <person name="Shea T."/>
            <person name="Sisk P."/>
            <person name="Sykes S."/>
            <person name="Wortman J."/>
            <person name="Nusbaum C."/>
            <person name="Birren B."/>
        </authorList>
    </citation>
    <scope>NUCLEOTIDE SEQUENCE [LARGE SCALE GENOMIC DNA]</scope>
    <source>
        <strain evidence="12 13">209318</strain>
    </source>
</reference>
<evidence type="ECO:0000313" key="13">
    <source>
        <dbReference type="Proteomes" id="UP000013097"/>
    </source>
</evidence>
<organism evidence="12 13">
    <name type="scientific">Clostridium thermobutyricum</name>
    <dbReference type="NCBI Taxonomy" id="29372"/>
    <lineage>
        <taxon>Bacteria</taxon>
        <taxon>Bacillati</taxon>
        <taxon>Bacillota</taxon>
        <taxon>Clostridia</taxon>
        <taxon>Eubacteriales</taxon>
        <taxon>Clostridiaceae</taxon>
        <taxon>Clostridium</taxon>
    </lineage>
</organism>
<dbReference type="InterPro" id="IPR016032">
    <property type="entry name" value="Sig_transdc_resp-reg_C-effctor"/>
</dbReference>
<dbReference type="SMART" id="SM00448">
    <property type="entry name" value="REC"/>
    <property type="match status" value="1"/>
</dbReference>
<dbReference type="GO" id="GO:0005829">
    <property type="term" value="C:cytosol"/>
    <property type="evidence" value="ECO:0007669"/>
    <property type="project" value="TreeGrafter"/>
</dbReference>
<evidence type="ECO:0000256" key="1">
    <source>
        <dbReference type="ARBA" id="ARBA00018672"/>
    </source>
</evidence>
<proteinExistence type="predicted"/>
<evidence type="ECO:0000256" key="5">
    <source>
        <dbReference type="ARBA" id="ARBA00023125"/>
    </source>
</evidence>
<dbReference type="PANTHER" id="PTHR48111:SF73">
    <property type="entry name" value="ALKALINE PHOSPHATASE SYNTHESIS TRANSCRIPTIONAL REGULATORY PROTEIN PHOP"/>
    <property type="match status" value="1"/>
</dbReference>
<dbReference type="SUPFAM" id="SSF46894">
    <property type="entry name" value="C-terminal effector domain of the bipartite response regulators"/>
    <property type="match status" value="1"/>
</dbReference>
<evidence type="ECO:0000256" key="9">
    <source>
        <dbReference type="PROSITE-ProRule" id="PRU01091"/>
    </source>
</evidence>
<keyword evidence="2 8" id="KW-0597">Phosphoprotein</keyword>
<evidence type="ECO:0000256" key="8">
    <source>
        <dbReference type="PROSITE-ProRule" id="PRU00169"/>
    </source>
</evidence>
<dbReference type="InterPro" id="IPR011006">
    <property type="entry name" value="CheY-like_superfamily"/>
</dbReference>
<dbReference type="InterPro" id="IPR001789">
    <property type="entry name" value="Sig_transdc_resp-reg_receiver"/>
</dbReference>
<dbReference type="Gene3D" id="1.10.10.10">
    <property type="entry name" value="Winged helix-like DNA-binding domain superfamily/Winged helix DNA-binding domain"/>
    <property type="match status" value="1"/>
</dbReference>
<feature type="DNA-binding region" description="OmpR/PhoB-type" evidence="9">
    <location>
        <begin position="131"/>
        <end position="227"/>
    </location>
</feature>
<feature type="domain" description="Response regulatory" evidence="10">
    <location>
        <begin position="5"/>
        <end position="117"/>
    </location>
</feature>
<dbReference type="InterPro" id="IPR001867">
    <property type="entry name" value="OmpR/PhoB-type_DNA-bd"/>
</dbReference>
<dbReference type="InterPro" id="IPR039420">
    <property type="entry name" value="WalR-like"/>
</dbReference>
<dbReference type="PROSITE" id="PS50110">
    <property type="entry name" value="RESPONSE_REGULATORY"/>
    <property type="match status" value="1"/>
</dbReference>
<dbReference type="eggNOG" id="COG0745">
    <property type="taxonomic scope" value="Bacteria"/>
</dbReference>
<comment type="function">
    <text evidence="7">May play the central regulatory role in sporulation. It may be an element of the effector pathway responsible for the activation of sporulation genes in response to nutritional stress. Spo0A may act in concert with spo0H (a sigma factor) to control the expression of some genes that are critical to the sporulation process.</text>
</comment>